<name>A0ABP0TUZ4_9BRYO</name>
<dbReference type="EMBL" id="OZ019907">
    <property type="protein sequence ID" value="CAK9205715.1"/>
    <property type="molecule type" value="Genomic_DNA"/>
</dbReference>
<accession>A0ABP0TUZ4</accession>
<proteinExistence type="predicted"/>
<evidence type="ECO:0000313" key="1">
    <source>
        <dbReference type="EMBL" id="CAK9205715.1"/>
    </source>
</evidence>
<organism evidence="1 2">
    <name type="scientific">Sphagnum troendelagicum</name>
    <dbReference type="NCBI Taxonomy" id="128251"/>
    <lineage>
        <taxon>Eukaryota</taxon>
        <taxon>Viridiplantae</taxon>
        <taxon>Streptophyta</taxon>
        <taxon>Embryophyta</taxon>
        <taxon>Bryophyta</taxon>
        <taxon>Sphagnophytina</taxon>
        <taxon>Sphagnopsida</taxon>
        <taxon>Sphagnales</taxon>
        <taxon>Sphagnaceae</taxon>
        <taxon>Sphagnum</taxon>
    </lineage>
</organism>
<dbReference type="Proteomes" id="UP001497512">
    <property type="component" value="Chromosome 15"/>
</dbReference>
<protein>
    <submittedName>
        <fullName evidence="1">Uncharacterized protein</fullName>
    </submittedName>
</protein>
<gene>
    <name evidence="1" type="ORF">CSSPTR1EN2_LOCUS7987</name>
</gene>
<sequence length="538" mass="61219">MPKQSSFVSRKKIENVNLVTPSCEQAYMKAQTIVQNKQFMFTPMKSLHPRVLGYCHMLFNTKKSIREAWEITDKVHQMGKNTDFGAIAVPRWTPLMYVTEKMPKFYVRYFPCVLETHTMEILGLDPHKYVGSRSSDDNTRGPQDWICLPSLKYFPVRMDRVIAAAAGLLAVDGGIQPIELETRNNVNKDQWKKLQAPNNNYWEMPDYQDCKGQSILAVTNPLTQEYKLLPPIPHKILQDKVGAFVFTDASRTAYRLIILGWVTLKISQEAEDEHKALGSHFTPRPQKEVALVIYSSDHERWVHFDKVSNVHNAHARLGGRSGCVVMNYGIYFGGLRVTPTPKQRQDFHTAVIIYFNCSKSRRQQLVLDFNVTGQFSITMSEPPKVVRAGDNKIYAIAREVAHIKATQVIRCFVTQVSLNADGSPNGSYEPAANGEMPKHIIDKLFLKGGSKLKRNNNNDDCDKQSIIQRGYDVQGGDRVLAFKVSLWDPDIALYHFETGVWTMTAFPMEQIGTTAPKKNVRDWDLIEGTYEPMWLAVP</sequence>
<keyword evidence="2" id="KW-1185">Reference proteome</keyword>
<reference evidence="1" key="1">
    <citation type="submission" date="2024-02" db="EMBL/GenBank/DDBJ databases">
        <authorList>
            <consortium name="ELIXIR-Norway"/>
            <consortium name="Elixir Norway"/>
        </authorList>
    </citation>
    <scope>NUCLEOTIDE SEQUENCE</scope>
</reference>
<evidence type="ECO:0000313" key="2">
    <source>
        <dbReference type="Proteomes" id="UP001497512"/>
    </source>
</evidence>